<reference evidence="2 3" key="1">
    <citation type="submission" date="2020-03" db="EMBL/GenBank/DDBJ databases">
        <authorList>
            <person name="Zhu W."/>
        </authorList>
    </citation>
    <scope>NUCLEOTIDE SEQUENCE [LARGE SCALE GENOMIC DNA]</scope>
    <source>
        <strain evidence="2 3">323-1</strain>
    </source>
</reference>
<feature type="transmembrane region" description="Helical" evidence="1">
    <location>
        <begin position="106"/>
        <end position="123"/>
    </location>
</feature>
<dbReference type="EMBL" id="CP049801">
    <property type="protein sequence ID" value="QIO04927.1"/>
    <property type="molecule type" value="Genomic_DNA"/>
</dbReference>
<dbReference type="AlphaFoldDB" id="A0A6G8RSS6"/>
<dbReference type="KEGG" id="asha:G8E00_02555"/>
<keyword evidence="3" id="KW-1185">Reference proteome</keyword>
<evidence type="ECO:0000313" key="2">
    <source>
        <dbReference type="EMBL" id="QIO04927.1"/>
    </source>
</evidence>
<evidence type="ECO:0000313" key="3">
    <source>
        <dbReference type="Proteomes" id="UP000502297"/>
    </source>
</evidence>
<gene>
    <name evidence="2" type="ORF">G8E00_02555</name>
</gene>
<keyword evidence="1" id="KW-0812">Transmembrane</keyword>
<name>A0A6G8RSS6_9GAMM</name>
<feature type="transmembrane region" description="Helical" evidence="1">
    <location>
        <begin position="38"/>
        <end position="57"/>
    </location>
</feature>
<keyword evidence="1" id="KW-0472">Membrane</keyword>
<sequence>MKITKTIFDLLLIYSISTWMMIGFFYFLGEFQPLEQYYFVLLGMSSILLIVCLFVDIEHDRSDELWSKKLPAKIQLPLSQALIFKIEYSLGFILFLFAIFSIAVTWVLWLICFCLSLIWVAFFHHPHVWAKDSIDIQDRISHPEKYKVNYEDGCFEYLEDGEGFIYQPDDQTRAIKIKWSDIHSVDAQFVDMYSHTEIQLYILAEDRILRILESTDGYLKFYQQLQDHLKDFDDLKMLVYLSGGFSEPINVYKKI</sequence>
<accession>A0A6G8RSS6</accession>
<feature type="transmembrane region" description="Helical" evidence="1">
    <location>
        <begin position="78"/>
        <end position="100"/>
    </location>
</feature>
<feature type="transmembrane region" description="Helical" evidence="1">
    <location>
        <begin position="7"/>
        <end position="26"/>
    </location>
</feature>
<proteinExistence type="predicted"/>
<protein>
    <submittedName>
        <fullName evidence="2">Uncharacterized protein</fullName>
    </submittedName>
</protein>
<evidence type="ECO:0000256" key="1">
    <source>
        <dbReference type="SAM" id="Phobius"/>
    </source>
</evidence>
<dbReference type="Proteomes" id="UP000502297">
    <property type="component" value="Chromosome"/>
</dbReference>
<dbReference type="RefSeq" id="WP_166221776.1">
    <property type="nucleotide sequence ID" value="NZ_CP049801.1"/>
</dbReference>
<organism evidence="2 3">
    <name type="scientific">Acinetobacter shaoyimingii</name>
    <dbReference type="NCBI Taxonomy" id="2715164"/>
    <lineage>
        <taxon>Bacteria</taxon>
        <taxon>Pseudomonadati</taxon>
        <taxon>Pseudomonadota</taxon>
        <taxon>Gammaproteobacteria</taxon>
        <taxon>Moraxellales</taxon>
        <taxon>Moraxellaceae</taxon>
        <taxon>Acinetobacter</taxon>
    </lineage>
</organism>
<keyword evidence="1" id="KW-1133">Transmembrane helix</keyword>